<feature type="region of interest" description="Disordered" evidence="1">
    <location>
        <begin position="67"/>
        <end position="92"/>
    </location>
</feature>
<gene>
    <name evidence="2" type="ORF">Y1Q_0023258</name>
</gene>
<comment type="caution">
    <text evidence="2">The sequence shown here is derived from an EMBL/GenBank/DDBJ whole genome shotgun (WGS) entry which is preliminary data.</text>
</comment>
<evidence type="ECO:0000313" key="2">
    <source>
        <dbReference type="EMBL" id="KYO24572.1"/>
    </source>
</evidence>
<dbReference type="AlphaFoldDB" id="A0A151MJ63"/>
<accession>A0A151MJ63</accession>
<sequence>MPTSCWQDAKRTRETKWAINNIRLSGGQLRIQLIADLGCSSAFLTSRRGAAKMIGGQEVNAKAISNHDHGEDFRNQNASVESHGGVGPRQQN</sequence>
<protein>
    <submittedName>
        <fullName evidence="2">Uncharacterized protein</fullName>
    </submittedName>
</protein>
<evidence type="ECO:0000313" key="3">
    <source>
        <dbReference type="Proteomes" id="UP000050525"/>
    </source>
</evidence>
<reference evidence="2 3" key="1">
    <citation type="journal article" date="2012" name="Genome Biol.">
        <title>Sequencing three crocodilian genomes to illuminate the evolution of archosaurs and amniotes.</title>
        <authorList>
            <person name="St John J.A."/>
            <person name="Braun E.L."/>
            <person name="Isberg S.R."/>
            <person name="Miles L.G."/>
            <person name="Chong A.Y."/>
            <person name="Gongora J."/>
            <person name="Dalzell P."/>
            <person name="Moran C."/>
            <person name="Bed'hom B."/>
            <person name="Abzhanov A."/>
            <person name="Burgess S.C."/>
            <person name="Cooksey A.M."/>
            <person name="Castoe T.A."/>
            <person name="Crawford N.G."/>
            <person name="Densmore L.D."/>
            <person name="Drew J.C."/>
            <person name="Edwards S.V."/>
            <person name="Faircloth B.C."/>
            <person name="Fujita M.K."/>
            <person name="Greenwold M.J."/>
            <person name="Hoffmann F.G."/>
            <person name="Howard J.M."/>
            <person name="Iguchi T."/>
            <person name="Janes D.E."/>
            <person name="Khan S.Y."/>
            <person name="Kohno S."/>
            <person name="de Koning A.J."/>
            <person name="Lance S.L."/>
            <person name="McCarthy F.M."/>
            <person name="McCormack J.E."/>
            <person name="Merchant M.E."/>
            <person name="Peterson D.G."/>
            <person name="Pollock D.D."/>
            <person name="Pourmand N."/>
            <person name="Raney B.J."/>
            <person name="Roessler K.A."/>
            <person name="Sanford J.R."/>
            <person name="Sawyer R.H."/>
            <person name="Schmidt C.J."/>
            <person name="Triplett E.W."/>
            <person name="Tuberville T.D."/>
            <person name="Venegas-Anaya M."/>
            <person name="Howard J.T."/>
            <person name="Jarvis E.D."/>
            <person name="Guillette L.J.Jr."/>
            <person name="Glenn T.C."/>
            <person name="Green R.E."/>
            <person name="Ray D.A."/>
        </authorList>
    </citation>
    <scope>NUCLEOTIDE SEQUENCE [LARGE SCALE GENOMIC DNA]</scope>
    <source>
        <strain evidence="2">KSC_2009_1</strain>
    </source>
</reference>
<proteinExistence type="predicted"/>
<organism evidence="2 3">
    <name type="scientific">Alligator mississippiensis</name>
    <name type="common">American alligator</name>
    <dbReference type="NCBI Taxonomy" id="8496"/>
    <lineage>
        <taxon>Eukaryota</taxon>
        <taxon>Metazoa</taxon>
        <taxon>Chordata</taxon>
        <taxon>Craniata</taxon>
        <taxon>Vertebrata</taxon>
        <taxon>Euteleostomi</taxon>
        <taxon>Archelosauria</taxon>
        <taxon>Archosauria</taxon>
        <taxon>Crocodylia</taxon>
        <taxon>Alligatoridae</taxon>
        <taxon>Alligatorinae</taxon>
        <taxon>Alligator</taxon>
    </lineage>
</organism>
<keyword evidence="3" id="KW-1185">Reference proteome</keyword>
<name>A0A151MJ63_ALLMI</name>
<dbReference type="EMBL" id="AKHW03006061">
    <property type="protein sequence ID" value="KYO24572.1"/>
    <property type="molecule type" value="Genomic_DNA"/>
</dbReference>
<evidence type="ECO:0000256" key="1">
    <source>
        <dbReference type="SAM" id="MobiDB-lite"/>
    </source>
</evidence>
<dbReference type="Proteomes" id="UP000050525">
    <property type="component" value="Unassembled WGS sequence"/>
</dbReference>